<evidence type="ECO:0000256" key="5">
    <source>
        <dbReference type="RuleBase" id="RU361279"/>
    </source>
</evidence>
<dbReference type="InterPro" id="IPR037171">
    <property type="entry name" value="NagB/RpiA_transferase-like"/>
</dbReference>
<evidence type="ECO:0000256" key="1">
    <source>
        <dbReference type="ARBA" id="ARBA00010638"/>
    </source>
</evidence>
<keyword evidence="7" id="KW-1185">Reference proteome</keyword>
<dbReference type="AlphaFoldDB" id="A0A6I6FCW6"/>
<dbReference type="EC" id="6.3.3.2" evidence="5"/>
<dbReference type="InterPro" id="IPR002698">
    <property type="entry name" value="FTHF_cligase"/>
</dbReference>
<feature type="binding site" evidence="4">
    <location>
        <begin position="133"/>
        <end position="141"/>
    </location>
    <ligand>
        <name>ATP</name>
        <dbReference type="ChEBI" id="CHEBI:30616"/>
    </ligand>
</feature>
<keyword evidence="6" id="KW-0436">Ligase</keyword>
<dbReference type="InterPro" id="IPR024185">
    <property type="entry name" value="FTHF_cligase-like_sf"/>
</dbReference>
<feature type="binding site" evidence="4">
    <location>
        <begin position="4"/>
        <end position="8"/>
    </location>
    <ligand>
        <name>ATP</name>
        <dbReference type="ChEBI" id="CHEBI:30616"/>
    </ligand>
</feature>
<sequence length="182" mass="20867">MEDKKKIRSIVKDKRNSLSKRAKELMDSIIFNKIVESEVYKAANTIFVYVSFQGEVDTHKLIKYALNDNKRICVPKIISKKDGIRAVEISSFEELKEEAYSILEPQSFDKQIDEKDIDLILMPGVAFDESGGRIGYGGAFYDRFLKNTSLKTLKIALAYDFQIFDKVPMEEHDIKIDGIITN</sequence>
<feature type="binding site" evidence="4">
    <location>
        <position position="50"/>
    </location>
    <ligand>
        <name>substrate</name>
    </ligand>
</feature>
<gene>
    <name evidence="6" type="ORF">GOM49_11825</name>
</gene>
<evidence type="ECO:0000313" key="7">
    <source>
        <dbReference type="Proteomes" id="UP000422764"/>
    </source>
</evidence>
<dbReference type="GO" id="GO:0030272">
    <property type="term" value="F:5-formyltetrahydrofolate cyclo-ligase activity"/>
    <property type="evidence" value="ECO:0007669"/>
    <property type="project" value="UniProtKB-EC"/>
</dbReference>
<dbReference type="PIRSF" id="PIRSF006806">
    <property type="entry name" value="FTHF_cligase"/>
    <property type="match status" value="1"/>
</dbReference>
<dbReference type="NCBIfam" id="TIGR02727">
    <property type="entry name" value="MTHFS_bact"/>
    <property type="match status" value="1"/>
</dbReference>
<comment type="catalytic activity">
    <reaction evidence="5">
        <text>(6S)-5-formyl-5,6,7,8-tetrahydrofolate + ATP = (6R)-5,10-methenyltetrahydrofolate + ADP + phosphate</text>
        <dbReference type="Rhea" id="RHEA:10488"/>
        <dbReference type="ChEBI" id="CHEBI:30616"/>
        <dbReference type="ChEBI" id="CHEBI:43474"/>
        <dbReference type="ChEBI" id="CHEBI:57455"/>
        <dbReference type="ChEBI" id="CHEBI:57457"/>
        <dbReference type="ChEBI" id="CHEBI:456216"/>
        <dbReference type="EC" id="6.3.3.2"/>
    </reaction>
</comment>
<dbReference type="EMBL" id="CP046522">
    <property type="protein sequence ID" value="QGU95685.1"/>
    <property type="molecule type" value="Genomic_DNA"/>
</dbReference>
<dbReference type="Proteomes" id="UP000422764">
    <property type="component" value="Chromosome"/>
</dbReference>
<evidence type="ECO:0000256" key="3">
    <source>
        <dbReference type="ARBA" id="ARBA00022840"/>
    </source>
</evidence>
<dbReference type="Pfam" id="PF01812">
    <property type="entry name" value="5-FTHF_cyc-lig"/>
    <property type="match status" value="1"/>
</dbReference>
<dbReference type="PANTHER" id="PTHR23407:SF1">
    <property type="entry name" value="5-FORMYLTETRAHYDROFOLATE CYCLO-LIGASE"/>
    <property type="match status" value="1"/>
</dbReference>
<feature type="binding site" evidence="4">
    <location>
        <position position="55"/>
    </location>
    <ligand>
        <name>substrate</name>
    </ligand>
</feature>
<evidence type="ECO:0000256" key="4">
    <source>
        <dbReference type="PIRSR" id="PIRSR006806-1"/>
    </source>
</evidence>
<dbReference type="GO" id="GO:0035999">
    <property type="term" value="P:tetrahydrofolate interconversion"/>
    <property type="evidence" value="ECO:0007669"/>
    <property type="project" value="TreeGrafter"/>
</dbReference>
<protein>
    <recommendedName>
        <fullName evidence="5">5-formyltetrahydrofolate cyclo-ligase</fullName>
        <ecNumber evidence="5">6.3.3.2</ecNumber>
    </recommendedName>
</protein>
<dbReference type="PANTHER" id="PTHR23407">
    <property type="entry name" value="ATPASE INHIBITOR/5-FORMYLTETRAHYDROFOLATE CYCLO-LIGASE"/>
    <property type="match status" value="1"/>
</dbReference>
<dbReference type="SUPFAM" id="SSF100950">
    <property type="entry name" value="NagB/RpiA/CoA transferase-like"/>
    <property type="match status" value="1"/>
</dbReference>
<keyword evidence="2 4" id="KW-0547">Nucleotide-binding</keyword>
<keyword evidence="5" id="KW-0479">Metal-binding</keyword>
<dbReference type="GO" id="GO:0009396">
    <property type="term" value="P:folic acid-containing compound biosynthetic process"/>
    <property type="evidence" value="ECO:0007669"/>
    <property type="project" value="TreeGrafter"/>
</dbReference>
<accession>A0A6I6FCW6</accession>
<dbReference type="Gene3D" id="3.40.50.10420">
    <property type="entry name" value="NagB/RpiA/CoA transferase-like"/>
    <property type="match status" value="1"/>
</dbReference>
<dbReference type="GO" id="GO:0046872">
    <property type="term" value="F:metal ion binding"/>
    <property type="evidence" value="ECO:0007669"/>
    <property type="project" value="UniProtKB-KW"/>
</dbReference>
<reference evidence="6 7" key="1">
    <citation type="submission" date="2019-12" db="EMBL/GenBank/DDBJ databases">
        <title>Genome sequenceing of Clostridium bovifaecis.</title>
        <authorList>
            <person name="Yao Y."/>
        </authorList>
    </citation>
    <scope>NUCLEOTIDE SEQUENCE [LARGE SCALE GENOMIC DNA]</scope>
    <source>
        <strain evidence="6 7">BXX</strain>
    </source>
</reference>
<comment type="cofactor">
    <cofactor evidence="5">
        <name>Mg(2+)</name>
        <dbReference type="ChEBI" id="CHEBI:18420"/>
    </cofactor>
</comment>
<keyword evidence="5" id="KW-0460">Magnesium</keyword>
<organism evidence="6 7">
    <name type="scientific">Clostridium bovifaecis</name>
    <dbReference type="NCBI Taxonomy" id="2184719"/>
    <lineage>
        <taxon>Bacteria</taxon>
        <taxon>Bacillati</taxon>
        <taxon>Bacillota</taxon>
        <taxon>Clostridia</taxon>
        <taxon>Eubacteriales</taxon>
        <taxon>Clostridiaceae</taxon>
        <taxon>Clostridium</taxon>
    </lineage>
</organism>
<comment type="similarity">
    <text evidence="1 5">Belongs to the 5-formyltetrahydrofolate cyclo-ligase family.</text>
</comment>
<dbReference type="GO" id="GO:0005524">
    <property type="term" value="F:ATP binding"/>
    <property type="evidence" value="ECO:0007669"/>
    <property type="project" value="UniProtKB-KW"/>
</dbReference>
<name>A0A6I6FCW6_9CLOT</name>
<evidence type="ECO:0000313" key="6">
    <source>
        <dbReference type="EMBL" id="QGU95685.1"/>
    </source>
</evidence>
<proteinExistence type="inferred from homology"/>
<keyword evidence="3 4" id="KW-0067">ATP-binding</keyword>
<evidence type="ECO:0000256" key="2">
    <source>
        <dbReference type="ARBA" id="ARBA00022741"/>
    </source>
</evidence>